<keyword evidence="1" id="KW-0240">DNA-directed RNA polymerase</keyword>
<gene>
    <name evidence="3" type="ORF">LSINAPIS_LOCUS12568</name>
</gene>
<protein>
    <recommendedName>
        <fullName evidence="1">DNA-directed RNA polymerase III subunit RPC3</fullName>
        <shortName evidence="1">RNA polymerase III subunit C3</shortName>
    </recommendedName>
</protein>
<reference evidence="3 4" key="1">
    <citation type="submission" date="2017-07" db="EMBL/GenBank/DDBJ databases">
        <authorList>
            <person name="Talla V."/>
            <person name="Backstrom N."/>
        </authorList>
    </citation>
    <scope>NUCLEOTIDE SEQUENCE [LARGE SCALE GENOMIC DNA]</scope>
</reference>
<dbReference type="InterPro" id="IPR039748">
    <property type="entry name" value="RPC3"/>
</dbReference>
<keyword evidence="1" id="KW-0804">Transcription</keyword>
<evidence type="ECO:0000313" key="3">
    <source>
        <dbReference type="EMBL" id="VVD02322.1"/>
    </source>
</evidence>
<dbReference type="Proteomes" id="UP000324832">
    <property type="component" value="Unassembled WGS sequence"/>
</dbReference>
<dbReference type="InterPro" id="IPR013197">
    <property type="entry name" value="RNA_pol_III_RPC82-rel_HTH"/>
</dbReference>
<dbReference type="AlphaFoldDB" id="A0A5E4QZA3"/>
<dbReference type="PANTHER" id="PTHR12949">
    <property type="entry name" value="RNA POLYMERASE III DNA DIRECTED -RELATED"/>
    <property type="match status" value="1"/>
</dbReference>
<evidence type="ECO:0000256" key="1">
    <source>
        <dbReference type="RuleBase" id="RU367076"/>
    </source>
</evidence>
<keyword evidence="1" id="KW-0539">Nucleus</keyword>
<comment type="similarity">
    <text evidence="1">Belongs to the eukaryotic RPC3/POLR3C RNA polymerase subunit family.</text>
</comment>
<comment type="subcellular location">
    <subcellularLocation>
        <location evidence="1">Nucleus</location>
    </subcellularLocation>
</comment>
<dbReference type="Gene3D" id="6.10.140.1450">
    <property type="match status" value="1"/>
</dbReference>
<name>A0A5E4QZA3_9NEOP</name>
<dbReference type="GO" id="GO:0005666">
    <property type="term" value="C:RNA polymerase III complex"/>
    <property type="evidence" value="ECO:0007669"/>
    <property type="project" value="UniProtKB-UniRule"/>
</dbReference>
<dbReference type="Gene3D" id="1.10.10.10">
    <property type="entry name" value="Winged helix-like DNA-binding domain superfamily/Winged helix DNA-binding domain"/>
    <property type="match status" value="3"/>
</dbReference>
<sequence length="378" mass="42521">MSHQLGRLISQILHRYFGDLVQNVGYDLFTYGSKPIVMITKSTGLTRLQVIECLRTLLKFDLAVFEATGVAITYKLVPDNVLLLIRYPRYLLQIKSKYGSEAELIVEELLQKANSTATQLLVTIANKYKDDKEKNINIVQLKDTFISLATAGYIQQSPVAEIKEGSEIPTLVPVATIVPDLDARVLMQAMANPADVKDTGEIMCLLLKQMYLVSAAWAEESTPTAVTDIREHAKRLTDRPLLMQHLDHYLKYAVRGAGAAERLLCDVIEHLVTERLGSNAARIDSCQEIHRRGRYTEECNPMRRAGQAQGGKAIYLYNVHLYEVAHTAREMCYRALHNLMLVSDETRAKHARALDKQRRVRSIVHGMRVRGAGNTDSS</sequence>
<dbReference type="Pfam" id="PF08221">
    <property type="entry name" value="HTH_9"/>
    <property type="match status" value="1"/>
</dbReference>
<comment type="function">
    <text evidence="1">DNA-dependent RNA polymerase catalyzes the transcription of DNA into RNA using the four ribonucleoside triphosphates as substrates. Specific core component of RNA polymerase III which synthesizes small RNAs, such as 5S rRNA and tRNAs.</text>
</comment>
<comment type="subunit">
    <text evidence="1">Component of the RNA polymerase III (Pol III) complex consisting of 17 subunits.</text>
</comment>
<dbReference type="GO" id="GO:0003697">
    <property type="term" value="F:single-stranded DNA binding"/>
    <property type="evidence" value="ECO:0007669"/>
    <property type="project" value="UniProtKB-UniRule"/>
</dbReference>
<evidence type="ECO:0000259" key="2">
    <source>
        <dbReference type="Pfam" id="PF08221"/>
    </source>
</evidence>
<feature type="domain" description="RNA polymerase III subunit RPC82-related helix-turn-helix" evidence="2">
    <location>
        <begin position="8"/>
        <end position="65"/>
    </location>
</feature>
<accession>A0A5E4QZA3</accession>
<dbReference type="InterPro" id="IPR036388">
    <property type="entry name" value="WH-like_DNA-bd_sf"/>
</dbReference>
<dbReference type="PANTHER" id="PTHR12949:SF0">
    <property type="entry name" value="DNA-DIRECTED RNA POLYMERASE III SUBUNIT RPC3"/>
    <property type="match status" value="1"/>
</dbReference>
<dbReference type="EMBL" id="FZQP02005999">
    <property type="protein sequence ID" value="VVD02322.1"/>
    <property type="molecule type" value="Genomic_DNA"/>
</dbReference>
<organism evidence="3 4">
    <name type="scientific">Leptidea sinapis</name>
    <dbReference type="NCBI Taxonomy" id="189913"/>
    <lineage>
        <taxon>Eukaryota</taxon>
        <taxon>Metazoa</taxon>
        <taxon>Ecdysozoa</taxon>
        <taxon>Arthropoda</taxon>
        <taxon>Hexapoda</taxon>
        <taxon>Insecta</taxon>
        <taxon>Pterygota</taxon>
        <taxon>Neoptera</taxon>
        <taxon>Endopterygota</taxon>
        <taxon>Lepidoptera</taxon>
        <taxon>Glossata</taxon>
        <taxon>Ditrysia</taxon>
        <taxon>Papilionoidea</taxon>
        <taxon>Pieridae</taxon>
        <taxon>Dismorphiinae</taxon>
        <taxon>Leptidea</taxon>
    </lineage>
</organism>
<keyword evidence="4" id="KW-1185">Reference proteome</keyword>
<evidence type="ECO:0000313" key="4">
    <source>
        <dbReference type="Proteomes" id="UP000324832"/>
    </source>
</evidence>
<proteinExistence type="inferred from homology"/>